<name>A0A0A5GIQ8_9BACI</name>
<keyword evidence="2" id="KW-1185">Reference proteome</keyword>
<reference evidence="1 2" key="1">
    <citation type="submission" date="2013-08" db="EMBL/GenBank/DDBJ databases">
        <authorList>
            <person name="Huang J."/>
            <person name="Wang G."/>
        </authorList>
    </citation>
    <scope>NUCLEOTIDE SEQUENCE [LARGE SCALE GENOMIC DNA]</scope>
    <source>
        <strain evidence="1 2">JSM 076056</strain>
    </source>
</reference>
<dbReference type="EMBL" id="AVPE01000011">
    <property type="protein sequence ID" value="KGX91108.1"/>
    <property type="molecule type" value="Genomic_DNA"/>
</dbReference>
<evidence type="ECO:0000313" key="2">
    <source>
        <dbReference type="Proteomes" id="UP000030528"/>
    </source>
</evidence>
<dbReference type="STRING" id="1385510.GCA_000425205_02602"/>
<dbReference type="eggNOG" id="ENOG50333R2">
    <property type="taxonomic scope" value="Bacteria"/>
</dbReference>
<sequence>MQAYLCPNCKTNRTRFNLIEQVVKPVKLNPQSGELVEEYEVNETPPMHMKYNGTKLRVQCGACGVVEDEITFVKRAQSTPV</sequence>
<dbReference type="AlphaFoldDB" id="A0A0A5GIQ8"/>
<accession>A0A0A5GIQ8</accession>
<dbReference type="RefSeq" id="WP_026800928.1">
    <property type="nucleotide sequence ID" value="NZ_AULI01000011.1"/>
</dbReference>
<evidence type="ECO:0000313" key="1">
    <source>
        <dbReference type="EMBL" id="KGX91108.1"/>
    </source>
</evidence>
<dbReference type="OrthoDB" id="2382008at2"/>
<gene>
    <name evidence="1" type="ORF">N781_05275</name>
</gene>
<organism evidence="1 2">
    <name type="scientific">Pontibacillus halophilus JSM 076056 = DSM 19796</name>
    <dbReference type="NCBI Taxonomy" id="1385510"/>
    <lineage>
        <taxon>Bacteria</taxon>
        <taxon>Bacillati</taxon>
        <taxon>Bacillota</taxon>
        <taxon>Bacilli</taxon>
        <taxon>Bacillales</taxon>
        <taxon>Bacillaceae</taxon>
        <taxon>Pontibacillus</taxon>
    </lineage>
</organism>
<proteinExistence type="predicted"/>
<comment type="caution">
    <text evidence="1">The sequence shown here is derived from an EMBL/GenBank/DDBJ whole genome shotgun (WGS) entry which is preliminary data.</text>
</comment>
<protein>
    <submittedName>
        <fullName evidence="1">DNA alkylation repair protein</fullName>
    </submittedName>
</protein>
<dbReference type="Proteomes" id="UP000030528">
    <property type="component" value="Unassembled WGS sequence"/>
</dbReference>